<dbReference type="InterPro" id="IPR043502">
    <property type="entry name" value="DNA/RNA_pol_sf"/>
</dbReference>
<accession>Q10IB2</accession>
<dbReference type="SUPFAM" id="SSF56672">
    <property type="entry name" value="DNA/RNA polymerases"/>
    <property type="match status" value="1"/>
</dbReference>
<dbReference type="CDD" id="cd09272">
    <property type="entry name" value="RNase_HI_RT_Ty1"/>
    <property type="match status" value="1"/>
</dbReference>
<dbReference type="InterPro" id="IPR039537">
    <property type="entry name" value="Retrotran_Ty1/copia-like"/>
</dbReference>
<dbReference type="PANTHER" id="PTHR42648">
    <property type="entry name" value="TRANSPOSASE, PUTATIVE-RELATED"/>
    <property type="match status" value="1"/>
</dbReference>
<dbReference type="Pfam" id="PF07727">
    <property type="entry name" value="RVT_2"/>
    <property type="match status" value="1"/>
</dbReference>
<dbReference type="SUPFAM" id="SSF53098">
    <property type="entry name" value="Ribonuclease H-like"/>
    <property type="match status" value="1"/>
</dbReference>
<dbReference type="InterPro" id="IPR001584">
    <property type="entry name" value="Integrase_cat-core"/>
</dbReference>
<dbReference type="EMBL" id="DP000009">
    <property type="protein sequence ID" value="ABF97078.1"/>
    <property type="molecule type" value="Genomic_DNA"/>
</dbReference>
<keyword evidence="1" id="KW-0479">Metal-binding</keyword>
<dbReference type="GO" id="GO:0003676">
    <property type="term" value="F:nucleic acid binding"/>
    <property type="evidence" value="ECO:0007669"/>
    <property type="project" value="InterPro"/>
</dbReference>
<protein>
    <submittedName>
        <fullName evidence="4">Retrotransposon protein, putative, Ty1-copia subclass</fullName>
    </submittedName>
</protein>
<sequence length="649" mass="74162">MSSTARGDFGYFITFTDDFSRYGYVYLMRHKSESFEKFKEFQNEECGIVPQLTPTGTPQWNGVSERRNRTLLYMVRSMMSQTDMPLSFWGYALETAAFTLNRVPSKSVDKTPYEIWTGKRPSLSFLKIWGCEETPENASTSTQPQQAEQDVVQEQVVVEPVVEAPASRRSERIRRTPARYALLTTGQRDILLLDNDEPTTYEEAMVGPDSEKWLEAMKSEIEFMHVNQVWNLVDPPDGVKAIECKWVFKKKTDVDGNVHIHKARLVIVLAIATYFNYKIWQMDVKTAFLNGNLDEDVYMTQPKGFVDPQSAKRICKLQKSIYGLKQASRSWKICFDEVVKVLGFVKNEEEPCVYKKISGSTLVFLILYVDDILLIGNDIPMLESVKTSLKNSFSMKDLGEAAYILGIRIYRDRSKRLIGLSQSTYIDKVLKRFNMQDSKKGFLPMSHGINLGKNQCPQTTDERNKMSVIPYASAIGSIVYGMLCTRPDVSYALSATSRYQGYVPSPGESHWIVVKNILKYLRRTKDMFLVYGGQEEIVVNGYTDASFQTDKDDFRLQFGFVFCLNGGAPMDLYCDNIGAIAQAKEPRSHQKSKHILLRYHLIREIVGRGDVKICKINTDLNVADPLRKPLPQPKHEAHTRAMGIRYIHD</sequence>
<reference evidence="4" key="1">
    <citation type="journal article" date="2005" name="Genome Res.">
        <title>Sequence, annotation, and analysis of synteny between rice chromosome 3 and diverged grass species.</title>
        <authorList>
            <consortium name="Rice Chromosome 3 Sequencing Consortium"/>
            <person name="Buell C.R."/>
            <person name="Yuan Q."/>
            <person name="Ouyang S."/>
            <person name="Liu J."/>
            <person name="Zhu W."/>
            <person name="Wang A."/>
            <person name="Maiti R."/>
            <person name="Haas B."/>
            <person name="Wortman J."/>
            <person name="Pertea M."/>
            <person name="Jones K.M."/>
            <person name="Kim M."/>
            <person name="Overton L."/>
            <person name="Tsitrin T."/>
            <person name="Fadrosh D."/>
            <person name="Bera J."/>
            <person name="Weaver B."/>
            <person name="Jin S."/>
            <person name="Johri S."/>
            <person name="Reardon M."/>
            <person name="Webb K."/>
            <person name="Hill J."/>
            <person name="Moffat K."/>
            <person name="Tallon L."/>
            <person name="Van Aken S."/>
            <person name="Lewis M."/>
            <person name="Utterback T."/>
            <person name="Feldblyum T."/>
            <person name="Zismann V."/>
            <person name="Iobst S."/>
            <person name="Hsiao J."/>
            <person name="de Vazeille A.R."/>
            <person name="Salzberg S.L."/>
            <person name="White O."/>
            <person name="Fraser C."/>
            <person name="Yu Y."/>
            <person name="Kim H."/>
            <person name="Rambo T."/>
            <person name="Currie J."/>
            <person name="Collura K."/>
            <person name="Kernodle-Thompson S."/>
            <person name="Wei F."/>
            <person name="Kudrna K."/>
            <person name="Ammiraju J.S."/>
            <person name="Luo M."/>
            <person name="Goicoechea J.L."/>
            <person name="Wing R.A."/>
            <person name="Henry D."/>
            <person name="Oates R."/>
            <person name="Palmer M."/>
            <person name="Pries G."/>
            <person name="Saski C."/>
            <person name="Simmons J."/>
            <person name="Soderlund C."/>
            <person name="Nelson W."/>
            <person name="de la Bastide M."/>
            <person name="Spiegel L."/>
            <person name="Nascimento L."/>
            <person name="Huang E."/>
            <person name="Preston R."/>
            <person name="Zutavern T."/>
            <person name="Palmer L."/>
            <person name="O'Shaughnessy A."/>
            <person name="Dike S."/>
            <person name="McCombie W.R."/>
            <person name="Minx P."/>
            <person name="Cordum H."/>
            <person name="Wilson R."/>
            <person name="Jin W."/>
            <person name="Lee H.R."/>
            <person name="Jiang J."/>
            <person name="Jackson S."/>
        </authorList>
    </citation>
    <scope>NUCLEOTIDE SEQUENCE [LARGE SCALE GENOMIC DNA]</scope>
</reference>
<dbReference type="InterPro" id="IPR012337">
    <property type="entry name" value="RNaseH-like_sf"/>
</dbReference>
<dbReference type="AlphaFoldDB" id="Q10IB2"/>
<dbReference type="InterPro" id="IPR036397">
    <property type="entry name" value="RNaseH_sf"/>
</dbReference>
<organism evidence="4">
    <name type="scientific">Oryza sativa subsp. japonica</name>
    <name type="common">Rice</name>
    <dbReference type="NCBI Taxonomy" id="39947"/>
    <lineage>
        <taxon>Eukaryota</taxon>
        <taxon>Viridiplantae</taxon>
        <taxon>Streptophyta</taxon>
        <taxon>Embryophyta</taxon>
        <taxon>Tracheophyta</taxon>
        <taxon>Spermatophyta</taxon>
        <taxon>Magnoliopsida</taxon>
        <taxon>Liliopsida</taxon>
        <taxon>Poales</taxon>
        <taxon>Poaceae</taxon>
        <taxon>BOP clade</taxon>
        <taxon>Oryzoideae</taxon>
        <taxon>Oryzeae</taxon>
        <taxon>Oryzinae</taxon>
        <taxon>Oryza</taxon>
        <taxon>Oryza sativa</taxon>
    </lineage>
</organism>
<evidence type="ECO:0000313" key="4">
    <source>
        <dbReference type="EMBL" id="ABF97078.1"/>
    </source>
</evidence>
<dbReference type="PROSITE" id="PS50994">
    <property type="entry name" value="INTEGRASE"/>
    <property type="match status" value="1"/>
</dbReference>
<dbReference type="PANTHER" id="PTHR42648:SF27">
    <property type="entry name" value="RNA-DIRECTED DNA POLYMERASE"/>
    <property type="match status" value="1"/>
</dbReference>
<dbReference type="InterPro" id="IPR013103">
    <property type="entry name" value="RVT_2"/>
</dbReference>
<feature type="domain" description="Integrase catalytic" evidence="3">
    <location>
        <begin position="1"/>
        <end position="120"/>
    </location>
</feature>
<evidence type="ECO:0000256" key="2">
    <source>
        <dbReference type="ARBA" id="ARBA00022801"/>
    </source>
</evidence>
<name>Q10IB2_ORYSJ</name>
<dbReference type="GO" id="GO:0046872">
    <property type="term" value="F:metal ion binding"/>
    <property type="evidence" value="ECO:0007669"/>
    <property type="project" value="UniProtKB-KW"/>
</dbReference>
<dbReference type="Gene3D" id="3.30.420.10">
    <property type="entry name" value="Ribonuclease H-like superfamily/Ribonuclease H"/>
    <property type="match status" value="1"/>
</dbReference>
<gene>
    <name evidence="4" type="ordered locus">LOC_Os03g35940</name>
</gene>
<keyword evidence="2" id="KW-0378">Hydrolase</keyword>
<evidence type="ECO:0000256" key="1">
    <source>
        <dbReference type="ARBA" id="ARBA00022723"/>
    </source>
</evidence>
<reference evidence="4" key="2">
    <citation type="submission" date="2006-06" db="EMBL/GenBank/DDBJ databases">
        <authorList>
            <person name="Buell R."/>
            <person name="Wing R.A."/>
            <person name="McCombie W.A."/>
            <person name="Ouyang S."/>
        </authorList>
    </citation>
    <scope>NUCLEOTIDE SEQUENCE</scope>
</reference>
<dbReference type="GO" id="GO:0016787">
    <property type="term" value="F:hydrolase activity"/>
    <property type="evidence" value="ECO:0007669"/>
    <property type="project" value="UniProtKB-KW"/>
</dbReference>
<dbReference type="GO" id="GO:0015074">
    <property type="term" value="P:DNA integration"/>
    <property type="evidence" value="ECO:0007669"/>
    <property type="project" value="InterPro"/>
</dbReference>
<proteinExistence type="predicted"/>
<evidence type="ECO:0000259" key="3">
    <source>
        <dbReference type="PROSITE" id="PS50994"/>
    </source>
</evidence>